<sequence length="87" mass="9732">MLRLQFVEGRPQLGLWQACPGDKAPPLGILWRPEVVACASDTISFAGTEQSAGRWCYQVWFCEVHNLPQALSLQRLQNAVDANHEPN</sequence>
<dbReference type="KEGG" id="vpe:Varpa_2761"/>
<protein>
    <submittedName>
        <fullName evidence="1">Uncharacterized protein</fullName>
    </submittedName>
</protein>
<gene>
    <name evidence="1" type="ordered locus">Varpa_2761</name>
</gene>
<proteinExistence type="predicted"/>
<dbReference type="STRING" id="595537.Varpa_2761"/>
<reference evidence="2" key="1">
    <citation type="submission" date="2010-12" db="EMBL/GenBank/DDBJ databases">
        <title>Complete sequence of Variovorax paradoxus EPS.</title>
        <authorList>
            <consortium name="US DOE Joint Genome Institute"/>
            <person name="Lucas S."/>
            <person name="Copeland A."/>
            <person name="Lapidus A."/>
            <person name="Cheng J.-F."/>
            <person name="Goodwin L."/>
            <person name="Pitluck S."/>
            <person name="Teshima H."/>
            <person name="Detter J.C."/>
            <person name="Han C."/>
            <person name="Tapia R."/>
            <person name="Land M."/>
            <person name="Hauser L."/>
            <person name="Kyrpides N."/>
            <person name="Ivanova N."/>
            <person name="Ovchinnikova G."/>
            <person name="Orwin P."/>
            <person name="Han J.-I.G."/>
            <person name="Woyke T."/>
        </authorList>
    </citation>
    <scope>NUCLEOTIDE SEQUENCE [LARGE SCALE GENOMIC DNA]</scope>
    <source>
        <strain evidence="2">EPS</strain>
    </source>
</reference>
<reference evidence="1 2" key="2">
    <citation type="journal article" date="2013" name="Genome Announc.">
        <title>Genome of the Root-Associated Plant Growth-Promoting Bacterium Variovorax paradoxus Strain EPS.</title>
        <authorList>
            <person name="Han J.I."/>
            <person name="Spain J.C."/>
            <person name="Leadbetter J.R."/>
            <person name="Ovchinnikova G."/>
            <person name="Goodwin L.A."/>
            <person name="Han C.S."/>
            <person name="Woyke T."/>
            <person name="Davenport K.W."/>
            <person name="Orwin P.M."/>
        </authorList>
    </citation>
    <scope>NUCLEOTIDE SEQUENCE [LARGE SCALE GENOMIC DNA]</scope>
    <source>
        <strain evidence="1 2">EPS</strain>
    </source>
</reference>
<dbReference type="Proteomes" id="UP000008917">
    <property type="component" value="Chromosome"/>
</dbReference>
<organism evidence="1 2">
    <name type="scientific">Variovorax paradoxus (strain EPS)</name>
    <dbReference type="NCBI Taxonomy" id="595537"/>
    <lineage>
        <taxon>Bacteria</taxon>
        <taxon>Pseudomonadati</taxon>
        <taxon>Pseudomonadota</taxon>
        <taxon>Betaproteobacteria</taxon>
        <taxon>Burkholderiales</taxon>
        <taxon>Comamonadaceae</taxon>
        <taxon>Variovorax</taxon>
    </lineage>
</organism>
<evidence type="ECO:0000313" key="2">
    <source>
        <dbReference type="Proteomes" id="UP000008917"/>
    </source>
</evidence>
<accession>E6V3T5</accession>
<evidence type="ECO:0000313" key="1">
    <source>
        <dbReference type="EMBL" id="ADU36959.1"/>
    </source>
</evidence>
<dbReference type="EMBL" id="CP002417">
    <property type="protein sequence ID" value="ADU36959.1"/>
    <property type="molecule type" value="Genomic_DNA"/>
</dbReference>
<name>E6V3T5_VARPE</name>
<dbReference type="AlphaFoldDB" id="E6V3T5"/>
<dbReference type="HOGENOM" id="CLU_2482412_0_0_4"/>